<dbReference type="InterPro" id="IPR036465">
    <property type="entry name" value="vWFA_dom_sf"/>
</dbReference>
<dbReference type="Pfam" id="PF01882">
    <property type="entry name" value="DUF58"/>
    <property type="match status" value="1"/>
</dbReference>
<name>A0A2W5K047_9GAMM</name>
<keyword evidence="1" id="KW-0812">Transmembrane</keyword>
<evidence type="ECO:0000259" key="2">
    <source>
        <dbReference type="Pfam" id="PF01882"/>
    </source>
</evidence>
<dbReference type="PANTHER" id="PTHR33608:SF6">
    <property type="entry name" value="BLL2464 PROTEIN"/>
    <property type="match status" value="1"/>
</dbReference>
<gene>
    <name evidence="3" type="ORF">DI564_15450</name>
</gene>
<keyword evidence="1" id="KW-0472">Membrane</keyword>
<reference evidence="3 4" key="1">
    <citation type="submission" date="2017-08" db="EMBL/GenBank/DDBJ databases">
        <title>Infants hospitalized years apart are colonized by the same room-sourced microbial strains.</title>
        <authorList>
            <person name="Brooks B."/>
            <person name="Olm M.R."/>
            <person name="Firek B.A."/>
            <person name="Baker R."/>
            <person name="Thomas B.C."/>
            <person name="Morowitz M.J."/>
            <person name="Banfield J.F."/>
        </authorList>
    </citation>
    <scope>NUCLEOTIDE SEQUENCE [LARGE SCALE GENOMIC DNA]</scope>
    <source>
        <strain evidence="3">S2_005_003_R2_42</strain>
    </source>
</reference>
<dbReference type="InterPro" id="IPR002881">
    <property type="entry name" value="DUF58"/>
</dbReference>
<proteinExistence type="predicted"/>
<comment type="caution">
    <text evidence="3">The sequence shown here is derived from an EMBL/GenBank/DDBJ whole genome shotgun (WGS) entry which is preliminary data.</text>
</comment>
<sequence>MAYALRWRVRGQTPGAHRGADTGPTGAFRRLVPFERSPDARRLDLRASLRDPFGGLYVRQFEQRSAAAVQVLIDASASTAFDAGHGSAWSRAIALTRCVADAAQSIGDAFGVVAGAATAAVERPALRQRASAAIDALERLTPQGRGIDALIDAARTLGPRRRLVFVLSDFAFAPAALAALLEALAAHDVVPVRFGHDALTRLPRYGLAELADLESGRRRLVWIRPALRTRWLAAEAAHRDAVAALCRRHGQPLLDLSGALDVEAVSRHLLER</sequence>
<feature type="domain" description="DUF58" evidence="2">
    <location>
        <begin position="39"/>
        <end position="240"/>
    </location>
</feature>
<evidence type="ECO:0000256" key="1">
    <source>
        <dbReference type="SAM" id="Phobius"/>
    </source>
</evidence>
<dbReference type="Proteomes" id="UP000249046">
    <property type="component" value="Unassembled WGS sequence"/>
</dbReference>
<accession>A0A2W5K047</accession>
<dbReference type="EMBL" id="QFPO01000019">
    <property type="protein sequence ID" value="PZQ10732.1"/>
    <property type="molecule type" value="Genomic_DNA"/>
</dbReference>
<dbReference type="AlphaFoldDB" id="A0A2W5K047"/>
<evidence type="ECO:0000313" key="3">
    <source>
        <dbReference type="EMBL" id="PZQ10732.1"/>
    </source>
</evidence>
<protein>
    <submittedName>
        <fullName evidence="3">MxaS protein</fullName>
    </submittedName>
</protein>
<keyword evidence="1" id="KW-1133">Transmembrane helix</keyword>
<organism evidence="3 4">
    <name type="scientific">Rhodanobacter denitrificans</name>
    <dbReference type="NCBI Taxonomy" id="666685"/>
    <lineage>
        <taxon>Bacteria</taxon>
        <taxon>Pseudomonadati</taxon>
        <taxon>Pseudomonadota</taxon>
        <taxon>Gammaproteobacteria</taxon>
        <taxon>Lysobacterales</taxon>
        <taxon>Rhodanobacteraceae</taxon>
        <taxon>Rhodanobacter</taxon>
    </lineage>
</organism>
<dbReference type="PANTHER" id="PTHR33608">
    <property type="entry name" value="BLL2464 PROTEIN"/>
    <property type="match status" value="1"/>
</dbReference>
<evidence type="ECO:0000313" key="4">
    <source>
        <dbReference type="Proteomes" id="UP000249046"/>
    </source>
</evidence>
<dbReference type="Gene3D" id="3.40.50.410">
    <property type="entry name" value="von Willebrand factor, type A domain"/>
    <property type="match status" value="1"/>
</dbReference>
<feature type="transmembrane region" description="Helical" evidence="1">
    <location>
        <begin position="163"/>
        <end position="181"/>
    </location>
</feature>